<feature type="compositionally biased region" description="Basic and acidic residues" evidence="1">
    <location>
        <begin position="222"/>
        <end position="235"/>
    </location>
</feature>
<feature type="compositionally biased region" description="Basic and acidic residues" evidence="1">
    <location>
        <begin position="164"/>
        <end position="181"/>
    </location>
</feature>
<feature type="region of interest" description="Disordered" evidence="1">
    <location>
        <begin position="151"/>
        <end position="306"/>
    </location>
</feature>
<evidence type="ECO:0000256" key="1">
    <source>
        <dbReference type="SAM" id="MobiDB-lite"/>
    </source>
</evidence>
<protein>
    <submittedName>
        <fullName evidence="3">Uncharacterized protein</fullName>
    </submittedName>
</protein>
<evidence type="ECO:0000256" key="2">
    <source>
        <dbReference type="SAM" id="Phobius"/>
    </source>
</evidence>
<proteinExistence type="predicted"/>
<dbReference type="AlphaFoldDB" id="A0ABD3WV61"/>
<keyword evidence="2" id="KW-0472">Membrane</keyword>
<sequence length="306" mass="34945">MERLQKFWLAGACHARKDKKKDQSSHEIGILNFTSAFILLACGVVLGTILLGLEHSYFRFGRKCLKKYDKCGCCALVSLSMGKSLTFEQSVIEAIDFHKKHRCKDAVCETQLWKARHELDLALLKIERLRRELMITWKPIEYPAIAQEAKTEPNGITAHHRKSRDSDKDHDNKAKTDDGKSDIQTTESKPENNMELDVSEVDRKRAVFRRSPSYTNAMSCESDGKPCDSNPEVRRSPSYTQAVGKEKYDAVNPSVDNSQDRPKPNARFEDETSLDNRIRPRASNRTRFYEGKYYTGVEDGEDESSL</sequence>
<feature type="transmembrane region" description="Helical" evidence="2">
    <location>
        <begin position="30"/>
        <end position="53"/>
    </location>
</feature>
<feature type="compositionally biased region" description="Basic and acidic residues" evidence="1">
    <location>
        <begin position="258"/>
        <end position="278"/>
    </location>
</feature>
<accession>A0ABD3WV61</accession>
<gene>
    <name evidence="3" type="ORF">ACJMK2_035509</name>
</gene>
<keyword evidence="2" id="KW-0812">Transmembrane</keyword>
<evidence type="ECO:0000313" key="4">
    <source>
        <dbReference type="Proteomes" id="UP001634394"/>
    </source>
</evidence>
<dbReference type="EMBL" id="JBJQND010000005">
    <property type="protein sequence ID" value="KAL3877865.1"/>
    <property type="molecule type" value="Genomic_DNA"/>
</dbReference>
<dbReference type="Proteomes" id="UP001634394">
    <property type="component" value="Unassembled WGS sequence"/>
</dbReference>
<comment type="caution">
    <text evidence="3">The sequence shown here is derived from an EMBL/GenBank/DDBJ whole genome shotgun (WGS) entry which is preliminary data.</text>
</comment>
<keyword evidence="2" id="KW-1133">Transmembrane helix</keyword>
<evidence type="ECO:0000313" key="3">
    <source>
        <dbReference type="EMBL" id="KAL3877865.1"/>
    </source>
</evidence>
<keyword evidence="4" id="KW-1185">Reference proteome</keyword>
<name>A0ABD3WV61_SINWO</name>
<organism evidence="3 4">
    <name type="scientific">Sinanodonta woodiana</name>
    <name type="common">Chinese pond mussel</name>
    <name type="synonym">Anodonta woodiana</name>
    <dbReference type="NCBI Taxonomy" id="1069815"/>
    <lineage>
        <taxon>Eukaryota</taxon>
        <taxon>Metazoa</taxon>
        <taxon>Spiralia</taxon>
        <taxon>Lophotrochozoa</taxon>
        <taxon>Mollusca</taxon>
        <taxon>Bivalvia</taxon>
        <taxon>Autobranchia</taxon>
        <taxon>Heteroconchia</taxon>
        <taxon>Palaeoheterodonta</taxon>
        <taxon>Unionida</taxon>
        <taxon>Unionoidea</taxon>
        <taxon>Unionidae</taxon>
        <taxon>Unioninae</taxon>
        <taxon>Sinanodonta</taxon>
    </lineage>
</organism>
<reference evidence="3 4" key="1">
    <citation type="submission" date="2024-11" db="EMBL/GenBank/DDBJ databases">
        <title>Chromosome-level genome assembly of the freshwater bivalve Anodonta woodiana.</title>
        <authorList>
            <person name="Chen X."/>
        </authorList>
    </citation>
    <scope>NUCLEOTIDE SEQUENCE [LARGE SCALE GENOMIC DNA]</scope>
    <source>
        <strain evidence="3">MN2024</strain>
        <tissue evidence="3">Gills</tissue>
    </source>
</reference>